<dbReference type="EMBL" id="CP104558">
    <property type="protein sequence ID" value="UXH46424.1"/>
    <property type="molecule type" value="Genomic_DNA"/>
</dbReference>
<protein>
    <submittedName>
        <fullName evidence="1">Uncharacterized protein</fullName>
    </submittedName>
</protein>
<sequence length="513" mass="59728">MKKFIIYSIIIMLLTGCMSDPVEKKALNENVQDLLLKSKLNYLDSDFESGFTNNEKPDLNNTYWVVKILDTYNIKIHNKDGLVSWIDKINTDELMLDGDERSESEGKLMKYLYLKDQFDISNENRKEIINYLEKTNSLIQLGNNKEANEVLILSKKYLNLSSFGDFDHKDLLEKAINDKVVYYAYLYHLLGHDISKDTLNQLNNNIEIGDLNFQSLLDLYYLKQISGKDFTHTVKSKEVKMVIEDYMNNKVNTEFLFYFLSVFEDSISEKDKKVIIDFLVSMSLENGWSNPSSTINLAATEQGITIANHYHSVDYFNKPSLQKFLDSAFVEIKNDWEYLFLYLPSVVNSYKIVEDETKLEEIKEFTVKSLEKEINKETLNPSIILILLETANNLGVEKDVKRFVNEDIQIALYEFVEENYKEENDYVYLYLNVLLNRFSAKNASNINTKLIPQNTYDTYMSLRINQISQKQLIKIDEEKTRKKLQDTVDSSKVPDEIFVAIKALDIIGEGEEE</sequence>
<proteinExistence type="predicted"/>
<reference evidence="1" key="1">
    <citation type="submission" date="2022-09" db="EMBL/GenBank/DDBJ databases">
        <title>Complete genome sequence of Rossellomorea vietnamensis strain RL-WG62, a newly isolated PGPR with the potential for plant salinity stress alleviation.</title>
        <authorList>
            <person name="Ren L."/>
            <person name="Wang G."/>
            <person name="Hu H."/>
        </authorList>
    </citation>
    <scope>NUCLEOTIDE SEQUENCE</scope>
    <source>
        <strain evidence="1">RL-WG62</strain>
    </source>
</reference>
<keyword evidence="2" id="KW-1185">Reference proteome</keyword>
<evidence type="ECO:0000313" key="2">
    <source>
        <dbReference type="Proteomes" id="UP001064027"/>
    </source>
</evidence>
<dbReference type="Proteomes" id="UP001064027">
    <property type="component" value="Chromosome"/>
</dbReference>
<organism evidence="1 2">
    <name type="scientific">Rossellomorea vietnamensis</name>
    <dbReference type="NCBI Taxonomy" id="218284"/>
    <lineage>
        <taxon>Bacteria</taxon>
        <taxon>Bacillati</taxon>
        <taxon>Bacillota</taxon>
        <taxon>Bacilli</taxon>
        <taxon>Bacillales</taxon>
        <taxon>Bacillaceae</taxon>
        <taxon>Rossellomorea</taxon>
    </lineage>
</organism>
<name>A0ACD4CCL7_9BACI</name>
<evidence type="ECO:0000313" key="1">
    <source>
        <dbReference type="EMBL" id="UXH46424.1"/>
    </source>
</evidence>
<accession>A0ACD4CCL7</accession>
<gene>
    <name evidence="1" type="ORF">N5C46_10395</name>
</gene>